<dbReference type="InParanoid" id="K1Q6M8"/>
<dbReference type="AlphaFoldDB" id="K1Q6M8"/>
<dbReference type="EMBL" id="JH816591">
    <property type="protein sequence ID" value="EKC29543.1"/>
    <property type="molecule type" value="Genomic_DNA"/>
</dbReference>
<dbReference type="HOGENOM" id="CLU_2656842_0_0_1"/>
<proteinExistence type="predicted"/>
<sequence length="76" mass="8552">MEDRSHLTLIYSKHSLCKENERWTDQLTDSSKAICAPFFEGGHNHIENHMSQIEPSGEMMCIGQVISDGQTDKSNG</sequence>
<gene>
    <name evidence="1" type="ORF">CGI_10003513</name>
</gene>
<name>K1Q6M8_MAGGI</name>
<accession>K1Q6M8</accession>
<reference evidence="1" key="1">
    <citation type="journal article" date="2012" name="Nature">
        <title>The oyster genome reveals stress adaptation and complexity of shell formation.</title>
        <authorList>
            <person name="Zhang G."/>
            <person name="Fang X."/>
            <person name="Guo X."/>
            <person name="Li L."/>
            <person name="Luo R."/>
            <person name="Xu F."/>
            <person name="Yang P."/>
            <person name="Zhang L."/>
            <person name="Wang X."/>
            <person name="Qi H."/>
            <person name="Xiong Z."/>
            <person name="Que H."/>
            <person name="Xie Y."/>
            <person name="Holland P.W."/>
            <person name="Paps J."/>
            <person name="Zhu Y."/>
            <person name="Wu F."/>
            <person name="Chen Y."/>
            <person name="Wang J."/>
            <person name="Peng C."/>
            <person name="Meng J."/>
            <person name="Yang L."/>
            <person name="Liu J."/>
            <person name="Wen B."/>
            <person name="Zhang N."/>
            <person name="Huang Z."/>
            <person name="Zhu Q."/>
            <person name="Feng Y."/>
            <person name="Mount A."/>
            <person name="Hedgecock D."/>
            <person name="Xu Z."/>
            <person name="Liu Y."/>
            <person name="Domazet-Loso T."/>
            <person name="Du Y."/>
            <person name="Sun X."/>
            <person name="Zhang S."/>
            <person name="Liu B."/>
            <person name="Cheng P."/>
            <person name="Jiang X."/>
            <person name="Li J."/>
            <person name="Fan D."/>
            <person name="Wang W."/>
            <person name="Fu W."/>
            <person name="Wang T."/>
            <person name="Wang B."/>
            <person name="Zhang J."/>
            <person name="Peng Z."/>
            <person name="Li Y."/>
            <person name="Li N."/>
            <person name="Wang J."/>
            <person name="Chen M."/>
            <person name="He Y."/>
            <person name="Tan F."/>
            <person name="Song X."/>
            <person name="Zheng Q."/>
            <person name="Huang R."/>
            <person name="Yang H."/>
            <person name="Du X."/>
            <person name="Chen L."/>
            <person name="Yang M."/>
            <person name="Gaffney P.M."/>
            <person name="Wang S."/>
            <person name="Luo L."/>
            <person name="She Z."/>
            <person name="Ming Y."/>
            <person name="Huang W."/>
            <person name="Zhang S."/>
            <person name="Huang B."/>
            <person name="Zhang Y."/>
            <person name="Qu T."/>
            <person name="Ni P."/>
            <person name="Miao G."/>
            <person name="Wang J."/>
            <person name="Wang Q."/>
            <person name="Steinberg C.E."/>
            <person name="Wang H."/>
            <person name="Li N."/>
            <person name="Qian L."/>
            <person name="Zhang G."/>
            <person name="Li Y."/>
            <person name="Yang H."/>
            <person name="Liu X."/>
            <person name="Wang J."/>
            <person name="Yin Y."/>
            <person name="Wang J."/>
        </authorList>
    </citation>
    <scope>NUCLEOTIDE SEQUENCE [LARGE SCALE GENOMIC DNA]</scope>
    <source>
        <strain evidence="1">05x7-T-G4-1.051#20</strain>
    </source>
</reference>
<protein>
    <submittedName>
        <fullName evidence="1">Uncharacterized protein</fullName>
    </submittedName>
</protein>
<organism evidence="1">
    <name type="scientific">Magallana gigas</name>
    <name type="common">Pacific oyster</name>
    <name type="synonym">Crassostrea gigas</name>
    <dbReference type="NCBI Taxonomy" id="29159"/>
    <lineage>
        <taxon>Eukaryota</taxon>
        <taxon>Metazoa</taxon>
        <taxon>Spiralia</taxon>
        <taxon>Lophotrochozoa</taxon>
        <taxon>Mollusca</taxon>
        <taxon>Bivalvia</taxon>
        <taxon>Autobranchia</taxon>
        <taxon>Pteriomorphia</taxon>
        <taxon>Ostreida</taxon>
        <taxon>Ostreoidea</taxon>
        <taxon>Ostreidae</taxon>
        <taxon>Magallana</taxon>
    </lineage>
</organism>
<evidence type="ECO:0000313" key="1">
    <source>
        <dbReference type="EMBL" id="EKC29543.1"/>
    </source>
</evidence>